<reference evidence="1 2" key="1">
    <citation type="submission" date="2012-11" db="EMBL/GenBank/DDBJ databases">
        <title>Comeplete Genome Sequence Of a Novel Gaint Bacteriophage VH7D that Infects Vibrio harveyi.</title>
        <authorList>
            <person name="Luo Z."/>
            <person name="Yu Y."/>
        </authorList>
    </citation>
    <scope>NUCLEOTIDE SEQUENCE [LARGE SCALE GENOMIC DNA]</scope>
</reference>
<name>V9LYT7_9CAUD</name>
<proteinExistence type="predicted"/>
<evidence type="ECO:0000313" key="1">
    <source>
        <dbReference type="EMBL" id="AGB06937.1"/>
    </source>
</evidence>
<accession>V9LYT7</accession>
<dbReference type="GeneID" id="18499856"/>
<dbReference type="PROSITE" id="PS51257">
    <property type="entry name" value="PROKAR_LIPOPROTEIN"/>
    <property type="match status" value="1"/>
</dbReference>
<evidence type="ECO:0000313" key="2">
    <source>
        <dbReference type="Proteomes" id="UP000018884"/>
    </source>
</evidence>
<dbReference type="KEGG" id="vg:18499856"/>
<organism evidence="1 2">
    <name type="scientific">Vibrio phage VH7D</name>
    <dbReference type="NCBI Taxonomy" id="1262539"/>
    <lineage>
        <taxon>Viruses</taxon>
        <taxon>Duplodnaviria</taxon>
        <taxon>Heunggongvirae</taxon>
        <taxon>Uroviricota</taxon>
        <taxon>Caudoviricetes</taxon>
        <taxon>Pantevenvirales</taxon>
        <taxon>Straboviridae</taxon>
        <taxon>Schizotequatrovirus</taxon>
        <taxon>Schizotequatrovirus vh7d</taxon>
    </lineage>
</organism>
<keyword evidence="2" id="KW-1185">Reference proteome</keyword>
<protein>
    <submittedName>
        <fullName evidence="1">Uncharacterized protein</fullName>
    </submittedName>
</protein>
<dbReference type="RefSeq" id="YP_009006224.1">
    <property type="nucleotide sequence ID" value="NC_023568.1"/>
</dbReference>
<dbReference type="EMBL" id="KC131129">
    <property type="protein sequence ID" value="AGB06937.1"/>
    <property type="molecule type" value="Genomic_DNA"/>
</dbReference>
<sequence>MKKSILVAVTVAVLAGCGERPQLETKTGKKFTTVNAVVNKKEREMINYWLADADASNYLYNPLWTALATRNKYGSNAVRRSDDEIPFCDVIASLVEAEDDIRSTYERTMSNQWRTQYGISLSEQCNYDAPESLEEKAQRVEKLEMQAELNQREQNALSGNINNMDDVQDATIELLDPHEYDYLIESARDCNRAKTKLLELTQAGKPLTQADGSEARKLIIECKMHKLEVELNK</sequence>
<dbReference type="Proteomes" id="UP000018884">
    <property type="component" value="Segment"/>
</dbReference>